<dbReference type="EMBL" id="CP011387">
    <property type="protein sequence ID" value="ANE43264.1"/>
    <property type="molecule type" value="Genomic_DNA"/>
</dbReference>
<dbReference type="Proteomes" id="UP000077363">
    <property type="component" value="Chromosome"/>
</dbReference>
<organism evidence="1 2">
    <name type="scientific">Deinococcus puniceus</name>
    <dbReference type="NCBI Taxonomy" id="1182568"/>
    <lineage>
        <taxon>Bacteria</taxon>
        <taxon>Thermotogati</taxon>
        <taxon>Deinococcota</taxon>
        <taxon>Deinococci</taxon>
        <taxon>Deinococcales</taxon>
        <taxon>Deinococcaceae</taxon>
        <taxon>Deinococcus</taxon>
    </lineage>
</organism>
<dbReference type="KEGG" id="dpu:SU48_05215"/>
<dbReference type="PATRIC" id="fig|1182568.3.peg.1082"/>
<gene>
    <name evidence="1" type="ORF">SU48_05215</name>
</gene>
<protein>
    <submittedName>
        <fullName evidence="1">Uncharacterized protein</fullName>
    </submittedName>
</protein>
<proteinExistence type="predicted"/>
<dbReference type="InterPro" id="IPR013783">
    <property type="entry name" value="Ig-like_fold"/>
</dbReference>
<accession>A0A172T8J2</accession>
<evidence type="ECO:0000313" key="2">
    <source>
        <dbReference type="Proteomes" id="UP000077363"/>
    </source>
</evidence>
<sequence>MNLTANTSDNVGVTKVEFYRGTEATPFETDTTAPYTAGFTVSSANNGTLNVTAKAYDAAGNQGQGGAQVLINVARTPTLYQGVWGWAVANTSGTVIANGVFILSEQVAEAGRTVAFGVYTNDSQTQTGFTLLGPIAAAGTLETGFTYDLSTTDSRIYLIARDTDGQLENFQGSATFFGEGTVFNRTTQEPSQAVRVVLVQVSAEVPTSQSAKIQAESAARNLAADAVKRQFANNRATTPNLAPASQSFSPLKSAALHLLNNR</sequence>
<dbReference type="Gene3D" id="2.60.40.10">
    <property type="entry name" value="Immunoglobulins"/>
    <property type="match status" value="1"/>
</dbReference>
<dbReference type="Pfam" id="PF17957">
    <property type="entry name" value="Big_7"/>
    <property type="match status" value="1"/>
</dbReference>
<keyword evidence="2" id="KW-1185">Reference proteome</keyword>
<evidence type="ECO:0000313" key="1">
    <source>
        <dbReference type="EMBL" id="ANE43264.1"/>
    </source>
</evidence>
<reference evidence="1 2" key="1">
    <citation type="submission" date="2015-01" db="EMBL/GenBank/DDBJ databases">
        <title>Deinococcus puniceus/DY1/ whole genome sequencing.</title>
        <authorList>
            <person name="Kim M.K."/>
            <person name="Srinivasan S."/>
            <person name="Lee J.-J."/>
        </authorList>
    </citation>
    <scope>NUCLEOTIDE SEQUENCE [LARGE SCALE GENOMIC DNA]</scope>
    <source>
        <strain evidence="1 2">DY1</strain>
    </source>
</reference>
<name>A0A172T8J2_9DEIO</name>
<dbReference type="AlphaFoldDB" id="A0A172T8J2"/>